<reference evidence="3 4" key="1">
    <citation type="submission" date="2022-01" db="EMBL/GenBank/DDBJ databases">
        <title>A chromosome-scale genome assembly of the false clownfish, Amphiprion ocellaris.</title>
        <authorList>
            <person name="Ryu T."/>
        </authorList>
    </citation>
    <scope>NUCLEOTIDE SEQUENCE [LARGE SCALE GENOMIC DNA]</scope>
</reference>
<evidence type="ECO:0000313" key="3">
    <source>
        <dbReference type="Ensembl" id="ENSAOCP00000041604.1"/>
    </source>
</evidence>
<sequence length="305" mass="35394">MNGVLYRQTQRSDGGEERYQLVLPASLQEEVLQQLHHGHGHQGLERTTDLVRQRCYWPLMHKDIKEWGQRCERCILAKAAMPQTRVAMGHLLASRPNEVLFTQAVATKDQRASTVAYVLVHEWFYKFSVPAWLHSDQGRNFESAHISQLCSIYGTQKTRTTPWHPAGNGQCKRFNRTLHDLLRTLPLEKKQNWSKYLPQVTFAYNTTVHQSTGESPHFLMFGQEPYLPVDFLLGRVPEVSEGRVEDWVQEHRKRLQVAFDGAQQRLKAAAAHRKERHDVGVNATDLKEQQLIYIREHSRRGRSKI</sequence>
<dbReference type="GO" id="GO:0003676">
    <property type="term" value="F:nucleic acid binding"/>
    <property type="evidence" value="ECO:0007669"/>
    <property type="project" value="InterPro"/>
</dbReference>
<dbReference type="InterPro" id="IPR036397">
    <property type="entry name" value="RNaseH_sf"/>
</dbReference>
<dbReference type="GO" id="GO:0015074">
    <property type="term" value="P:DNA integration"/>
    <property type="evidence" value="ECO:0007669"/>
    <property type="project" value="InterPro"/>
</dbReference>
<dbReference type="Gene3D" id="1.10.340.70">
    <property type="match status" value="1"/>
</dbReference>
<dbReference type="InterPro" id="IPR012337">
    <property type="entry name" value="RNaseH-like_sf"/>
</dbReference>
<proteinExistence type="predicted"/>
<dbReference type="PROSITE" id="PS50994">
    <property type="entry name" value="INTEGRASE"/>
    <property type="match status" value="1"/>
</dbReference>
<keyword evidence="4" id="KW-1185">Reference proteome</keyword>
<dbReference type="FunFam" id="1.10.340.70:FF:000001">
    <property type="entry name" value="Retrovirus-related Pol polyprotein from transposon gypsy-like Protein"/>
    <property type="match status" value="1"/>
</dbReference>
<feature type="domain" description="Integrase catalytic" evidence="2">
    <location>
        <begin position="54"/>
        <end position="224"/>
    </location>
</feature>
<accession>A0AAQ5XM32</accession>
<organism evidence="3 4">
    <name type="scientific">Amphiprion ocellaris</name>
    <name type="common">Clown anemonefish</name>
    <dbReference type="NCBI Taxonomy" id="80972"/>
    <lineage>
        <taxon>Eukaryota</taxon>
        <taxon>Metazoa</taxon>
        <taxon>Chordata</taxon>
        <taxon>Craniata</taxon>
        <taxon>Vertebrata</taxon>
        <taxon>Euteleostomi</taxon>
        <taxon>Actinopterygii</taxon>
        <taxon>Neopterygii</taxon>
        <taxon>Teleostei</taxon>
        <taxon>Neoteleostei</taxon>
        <taxon>Acanthomorphata</taxon>
        <taxon>Ovalentaria</taxon>
        <taxon>Pomacentridae</taxon>
        <taxon>Amphiprion</taxon>
    </lineage>
</organism>
<dbReference type="FunFam" id="3.30.420.10:FF:000032">
    <property type="entry name" value="Retrovirus-related Pol polyprotein from transposon 297-like Protein"/>
    <property type="match status" value="1"/>
</dbReference>
<dbReference type="InterPro" id="IPR050951">
    <property type="entry name" value="Retrovirus_Pol_polyprotein"/>
</dbReference>
<dbReference type="Pfam" id="PF17921">
    <property type="entry name" value="Integrase_H2C2"/>
    <property type="match status" value="1"/>
</dbReference>
<dbReference type="Gene3D" id="3.30.420.10">
    <property type="entry name" value="Ribonuclease H-like superfamily/Ribonuclease H"/>
    <property type="match status" value="1"/>
</dbReference>
<dbReference type="GeneTree" id="ENSGT01000000214408"/>
<dbReference type="PANTHER" id="PTHR37984:SF15">
    <property type="entry name" value="INTEGRASE CATALYTIC DOMAIN-CONTAINING PROTEIN"/>
    <property type="match status" value="1"/>
</dbReference>
<dbReference type="AlphaFoldDB" id="A0AAQ5XM32"/>
<dbReference type="Ensembl" id="ENSAOCT00000035185.1">
    <property type="protein sequence ID" value="ENSAOCP00000041604.1"/>
    <property type="gene ID" value="ENSAOCG00000024934.1"/>
</dbReference>
<dbReference type="InterPro" id="IPR001584">
    <property type="entry name" value="Integrase_cat-core"/>
</dbReference>
<dbReference type="PANTHER" id="PTHR37984">
    <property type="entry name" value="PROTEIN CBG26694"/>
    <property type="match status" value="1"/>
</dbReference>
<dbReference type="SUPFAM" id="SSF53098">
    <property type="entry name" value="Ribonuclease H-like"/>
    <property type="match status" value="1"/>
</dbReference>
<evidence type="ECO:0000313" key="4">
    <source>
        <dbReference type="Proteomes" id="UP001501940"/>
    </source>
</evidence>
<evidence type="ECO:0000256" key="1">
    <source>
        <dbReference type="ARBA" id="ARBA00039658"/>
    </source>
</evidence>
<protein>
    <recommendedName>
        <fullName evidence="1">Gypsy retrotransposon integrase-like protein 1</fullName>
    </recommendedName>
</protein>
<dbReference type="Proteomes" id="UP001501940">
    <property type="component" value="Chromosome 1"/>
</dbReference>
<dbReference type="InterPro" id="IPR041588">
    <property type="entry name" value="Integrase_H2C2"/>
</dbReference>
<evidence type="ECO:0000259" key="2">
    <source>
        <dbReference type="PROSITE" id="PS50994"/>
    </source>
</evidence>
<name>A0AAQ5XM32_AMPOC</name>
<reference evidence="3" key="2">
    <citation type="submission" date="2025-08" db="UniProtKB">
        <authorList>
            <consortium name="Ensembl"/>
        </authorList>
    </citation>
    <scope>IDENTIFICATION</scope>
</reference>
<reference evidence="3" key="3">
    <citation type="submission" date="2025-09" db="UniProtKB">
        <authorList>
            <consortium name="Ensembl"/>
        </authorList>
    </citation>
    <scope>IDENTIFICATION</scope>
</reference>